<comment type="caution">
    <text evidence="1">The sequence shown here is derived from an EMBL/GenBank/DDBJ whole genome shotgun (WGS) entry which is preliminary data.</text>
</comment>
<evidence type="ECO:0000313" key="1">
    <source>
        <dbReference type="EMBL" id="PZQ61181.1"/>
    </source>
</evidence>
<accession>A0A2W5P5V4</accession>
<dbReference type="AlphaFoldDB" id="A0A2W5P5V4"/>
<dbReference type="EMBL" id="QFQI01000003">
    <property type="protein sequence ID" value="PZQ61181.1"/>
    <property type="molecule type" value="Genomic_DNA"/>
</dbReference>
<gene>
    <name evidence="1" type="ORF">DI544_06310</name>
</gene>
<reference evidence="1 2" key="1">
    <citation type="submission" date="2017-08" db="EMBL/GenBank/DDBJ databases">
        <title>Infants hospitalized years apart are colonized by the same room-sourced microbial strains.</title>
        <authorList>
            <person name="Brooks B."/>
            <person name="Olm M.R."/>
            <person name="Firek B.A."/>
            <person name="Baker R."/>
            <person name="Thomas B.C."/>
            <person name="Morowitz M.J."/>
            <person name="Banfield J.F."/>
        </authorList>
    </citation>
    <scope>NUCLEOTIDE SEQUENCE [LARGE SCALE GENOMIC DNA]</scope>
    <source>
        <strain evidence="1">S2_005_001_R1_22</strain>
    </source>
</reference>
<dbReference type="Proteomes" id="UP000249229">
    <property type="component" value="Unassembled WGS sequence"/>
</dbReference>
<organism evidence="1 2">
    <name type="scientific">Sphingomonas taxi</name>
    <dbReference type="NCBI Taxonomy" id="1549858"/>
    <lineage>
        <taxon>Bacteria</taxon>
        <taxon>Pseudomonadati</taxon>
        <taxon>Pseudomonadota</taxon>
        <taxon>Alphaproteobacteria</taxon>
        <taxon>Sphingomonadales</taxon>
        <taxon>Sphingomonadaceae</taxon>
        <taxon>Sphingomonas</taxon>
    </lineage>
</organism>
<evidence type="ECO:0000313" key="2">
    <source>
        <dbReference type="Proteomes" id="UP000249229"/>
    </source>
</evidence>
<protein>
    <recommendedName>
        <fullName evidence="3">HEAT repeat domain-containing protein</fullName>
    </recommendedName>
</protein>
<evidence type="ECO:0008006" key="3">
    <source>
        <dbReference type="Google" id="ProtNLM"/>
    </source>
</evidence>
<name>A0A2W5P5V4_9SPHN</name>
<sequence length="307" mass="32984">MLPEAAVLDASARRARAVALAWRDDPAVRHVSDMLAQVPPDAIEQVADAAAVLLADDGWIAPLFAPLIAALAEDPWFEPPLRVTRDPLRTTVQVLDLPAGTLTATVFDGAALAAQHAATLTASGRLSVARYHRAGGARLLRWDAGPADAAFSAATAPPLRPLPPRLLDDGEVVRIDGRVRAHLIEGGGGEMVVLTFATRGGGLMREYDRATGTLLRAATNDEAESRTRMLLTLLRLGERRDAAACFDTATRAPAFHLRWAAMREWLALDAAAALPRLRALAQGDPHPEVRDVARRTLPLVEERLCRA</sequence>
<proteinExistence type="predicted"/>